<evidence type="ECO:0000313" key="2">
    <source>
        <dbReference type="EMBL" id="GIY25480.1"/>
    </source>
</evidence>
<evidence type="ECO:0000256" key="1">
    <source>
        <dbReference type="SAM" id="MobiDB-lite"/>
    </source>
</evidence>
<evidence type="ECO:0000313" key="3">
    <source>
        <dbReference type="Proteomes" id="UP001054837"/>
    </source>
</evidence>
<name>A0AAV4RVM5_9ARAC</name>
<dbReference type="EMBL" id="BPLQ01006824">
    <property type="protein sequence ID" value="GIY25480.1"/>
    <property type="molecule type" value="Genomic_DNA"/>
</dbReference>
<organism evidence="2 3">
    <name type="scientific">Caerostris darwini</name>
    <dbReference type="NCBI Taxonomy" id="1538125"/>
    <lineage>
        <taxon>Eukaryota</taxon>
        <taxon>Metazoa</taxon>
        <taxon>Ecdysozoa</taxon>
        <taxon>Arthropoda</taxon>
        <taxon>Chelicerata</taxon>
        <taxon>Arachnida</taxon>
        <taxon>Araneae</taxon>
        <taxon>Araneomorphae</taxon>
        <taxon>Entelegynae</taxon>
        <taxon>Araneoidea</taxon>
        <taxon>Araneidae</taxon>
        <taxon>Caerostris</taxon>
    </lineage>
</organism>
<gene>
    <name evidence="2" type="ORF">CDAR_471851</name>
</gene>
<dbReference type="Proteomes" id="UP001054837">
    <property type="component" value="Unassembled WGS sequence"/>
</dbReference>
<comment type="caution">
    <text evidence="2">The sequence shown here is derived from an EMBL/GenBank/DDBJ whole genome shotgun (WGS) entry which is preliminary data.</text>
</comment>
<sequence length="140" mass="15834">MDKYFIRIRGIPPRIISSYELGQNYFDNRKSSSGSGSGRGRGFRLLKSIEEVDILPTPAFGRSIAGLWKGMAAYLDKRKKEKKVNVGPTECLYRSMTTQSMRDEQILRQNSRDSSISSSELAENYSDDRKSSSEEGDSVY</sequence>
<feature type="region of interest" description="Disordered" evidence="1">
    <location>
        <begin position="95"/>
        <end position="140"/>
    </location>
</feature>
<proteinExistence type="predicted"/>
<keyword evidence="3" id="KW-1185">Reference proteome</keyword>
<dbReference type="AlphaFoldDB" id="A0AAV4RVM5"/>
<protein>
    <submittedName>
        <fullName evidence="2">Uncharacterized protein</fullName>
    </submittedName>
</protein>
<accession>A0AAV4RVM5</accession>
<reference evidence="2 3" key="1">
    <citation type="submission" date="2021-06" db="EMBL/GenBank/DDBJ databases">
        <title>Caerostris darwini draft genome.</title>
        <authorList>
            <person name="Kono N."/>
            <person name="Arakawa K."/>
        </authorList>
    </citation>
    <scope>NUCLEOTIDE SEQUENCE [LARGE SCALE GENOMIC DNA]</scope>
</reference>